<evidence type="ECO:0000256" key="3">
    <source>
        <dbReference type="ARBA" id="ARBA00023172"/>
    </source>
</evidence>
<evidence type="ECO:0000259" key="5">
    <source>
        <dbReference type="PROSITE" id="PS51898"/>
    </source>
</evidence>
<evidence type="ECO:0000313" key="8">
    <source>
        <dbReference type="Proteomes" id="UP000541352"/>
    </source>
</evidence>
<dbReference type="InterPro" id="IPR011010">
    <property type="entry name" value="DNA_brk_join_enz"/>
</dbReference>
<dbReference type="InterPro" id="IPR010998">
    <property type="entry name" value="Integrase_recombinase_N"/>
</dbReference>
<dbReference type="SUPFAM" id="SSF56349">
    <property type="entry name" value="DNA breaking-rejoining enzymes"/>
    <property type="match status" value="1"/>
</dbReference>
<accession>A0A7W6ETX3</accession>
<name>A0A7W6ETX3_9BACT</name>
<dbReference type="InterPro" id="IPR052925">
    <property type="entry name" value="Phage_Integrase-like_Recomb"/>
</dbReference>
<dbReference type="InterPro" id="IPR044068">
    <property type="entry name" value="CB"/>
</dbReference>
<dbReference type="Gene3D" id="1.10.443.10">
    <property type="entry name" value="Intergrase catalytic core"/>
    <property type="match status" value="1"/>
</dbReference>
<evidence type="ECO:0000256" key="4">
    <source>
        <dbReference type="PROSITE-ProRule" id="PRU01248"/>
    </source>
</evidence>
<dbReference type="CDD" id="cd00799">
    <property type="entry name" value="INT_Cre_C"/>
    <property type="match status" value="1"/>
</dbReference>
<dbReference type="PROSITE" id="PS51900">
    <property type="entry name" value="CB"/>
    <property type="match status" value="1"/>
</dbReference>
<dbReference type="InterPro" id="IPR013762">
    <property type="entry name" value="Integrase-like_cat_sf"/>
</dbReference>
<comment type="caution">
    <text evidence="7">The sequence shown here is derived from an EMBL/GenBank/DDBJ whole genome shotgun (WGS) entry which is preliminary data.</text>
</comment>
<feature type="domain" description="Tyr recombinase" evidence="5">
    <location>
        <begin position="133"/>
        <end position="325"/>
    </location>
</feature>
<dbReference type="GO" id="GO:0003677">
    <property type="term" value="F:DNA binding"/>
    <property type="evidence" value="ECO:0007669"/>
    <property type="project" value="UniProtKB-UniRule"/>
</dbReference>
<dbReference type="PROSITE" id="PS51898">
    <property type="entry name" value="TYR_RECOMBINASE"/>
    <property type="match status" value="1"/>
</dbReference>
<evidence type="ECO:0000256" key="1">
    <source>
        <dbReference type="ARBA" id="ARBA00022908"/>
    </source>
</evidence>
<dbReference type="Proteomes" id="UP000541352">
    <property type="component" value="Unassembled WGS sequence"/>
</dbReference>
<keyword evidence="1" id="KW-0229">DNA integration</keyword>
<keyword evidence="2 4" id="KW-0238">DNA-binding</keyword>
<dbReference type="PANTHER" id="PTHR34605:SF3">
    <property type="entry name" value="P CELL-TYPE AGGLUTINATION PROTEIN MAP4-LIKE-RELATED"/>
    <property type="match status" value="1"/>
</dbReference>
<dbReference type="Pfam" id="PF00589">
    <property type="entry name" value="Phage_integrase"/>
    <property type="match status" value="1"/>
</dbReference>
<dbReference type="InterPro" id="IPR002104">
    <property type="entry name" value="Integrase_catalytic"/>
</dbReference>
<evidence type="ECO:0000256" key="2">
    <source>
        <dbReference type="ARBA" id="ARBA00023125"/>
    </source>
</evidence>
<gene>
    <name evidence="7" type="ORF">FHS57_006371</name>
</gene>
<proteinExistence type="predicted"/>
<dbReference type="GO" id="GO:0006310">
    <property type="term" value="P:DNA recombination"/>
    <property type="evidence" value="ECO:0007669"/>
    <property type="project" value="UniProtKB-KW"/>
</dbReference>
<dbReference type="RefSeq" id="WP_183980651.1">
    <property type="nucleotide sequence ID" value="NZ_JACIBY010000034.1"/>
</dbReference>
<protein>
    <submittedName>
        <fullName evidence="7">Site-specific recombinase XerD</fullName>
    </submittedName>
</protein>
<dbReference type="Gene3D" id="1.10.150.130">
    <property type="match status" value="1"/>
</dbReference>
<dbReference type="SUPFAM" id="SSF47823">
    <property type="entry name" value="lambda integrase-like, N-terminal domain"/>
    <property type="match status" value="1"/>
</dbReference>
<keyword evidence="3" id="KW-0233">DNA recombination</keyword>
<evidence type="ECO:0000259" key="6">
    <source>
        <dbReference type="PROSITE" id="PS51900"/>
    </source>
</evidence>
<organism evidence="7 8">
    <name type="scientific">Runella defluvii</name>
    <dbReference type="NCBI Taxonomy" id="370973"/>
    <lineage>
        <taxon>Bacteria</taxon>
        <taxon>Pseudomonadati</taxon>
        <taxon>Bacteroidota</taxon>
        <taxon>Cytophagia</taxon>
        <taxon>Cytophagales</taxon>
        <taxon>Spirosomataceae</taxon>
        <taxon>Runella</taxon>
    </lineage>
</organism>
<dbReference type="PANTHER" id="PTHR34605">
    <property type="entry name" value="PHAGE_INTEGRASE DOMAIN-CONTAINING PROTEIN"/>
    <property type="match status" value="1"/>
</dbReference>
<sequence>MSQKKVMVMNSEILKTEKDFPLPVGEVLSQKMADYARKGLEGAASTQRAYQSDLKYFRKWCSENGQVEMPASAATLAAYVSHLADTHKWASINRKLAAIRKLHELSNYDLPTKDRAFRAVMEGIKRTNGVRQKQAPAFKMRELKNILRGIDTTTNAGLRDKSLILLGFAGAYRRSELVSLNIEDIHFSDDGAVISLSKSKTNQYGEAEEKAFFFSPEADFCPIRTLKNWIIRLEYTTGPLFVRVRKGDKITDERLNDMTVYETVKKYFGERYSAHSLRASFITIAKINGADDLEIMRQSKHKTSLMIQRYTRIEDIKEHNAATKLGL</sequence>
<evidence type="ECO:0000313" key="7">
    <source>
        <dbReference type="EMBL" id="MBB3842340.1"/>
    </source>
</evidence>
<reference evidence="7 8" key="1">
    <citation type="submission" date="2020-08" db="EMBL/GenBank/DDBJ databases">
        <title>Genomic Encyclopedia of Type Strains, Phase IV (KMG-IV): sequencing the most valuable type-strain genomes for metagenomic binning, comparative biology and taxonomic classification.</title>
        <authorList>
            <person name="Goeker M."/>
        </authorList>
    </citation>
    <scope>NUCLEOTIDE SEQUENCE [LARGE SCALE GENOMIC DNA]</scope>
    <source>
        <strain evidence="7 8">DSM 17976</strain>
    </source>
</reference>
<dbReference type="AlphaFoldDB" id="A0A7W6ETX3"/>
<dbReference type="Pfam" id="PF02899">
    <property type="entry name" value="Phage_int_SAM_1"/>
    <property type="match status" value="1"/>
</dbReference>
<keyword evidence="8" id="KW-1185">Reference proteome</keyword>
<dbReference type="InterPro" id="IPR004107">
    <property type="entry name" value="Integrase_SAM-like_N"/>
</dbReference>
<dbReference type="GO" id="GO:0015074">
    <property type="term" value="P:DNA integration"/>
    <property type="evidence" value="ECO:0007669"/>
    <property type="project" value="UniProtKB-KW"/>
</dbReference>
<dbReference type="EMBL" id="JACIBY010000034">
    <property type="protein sequence ID" value="MBB3842340.1"/>
    <property type="molecule type" value="Genomic_DNA"/>
</dbReference>
<feature type="domain" description="Core-binding (CB)" evidence="6">
    <location>
        <begin position="30"/>
        <end position="107"/>
    </location>
</feature>